<evidence type="ECO:0008006" key="4">
    <source>
        <dbReference type="Google" id="ProtNLM"/>
    </source>
</evidence>
<dbReference type="EnsemblPlants" id="Kaladp1141s0005.1.v1.1">
    <property type="protein sequence ID" value="Kaladp1141s0005.1.v1.1.CDS.1"/>
    <property type="gene ID" value="Kaladp1141s0005.v1.1"/>
</dbReference>
<reference evidence="2" key="1">
    <citation type="submission" date="2021-01" db="UniProtKB">
        <authorList>
            <consortium name="EnsemblPlants"/>
        </authorList>
    </citation>
    <scope>IDENTIFICATION</scope>
</reference>
<accession>A0A7N0VMH8</accession>
<protein>
    <recommendedName>
        <fullName evidence="4">CDP-diacylglycerol-glycerol-3-phosphate 3-phosphatidyltransferase</fullName>
    </recommendedName>
</protein>
<evidence type="ECO:0000313" key="3">
    <source>
        <dbReference type="Proteomes" id="UP000594263"/>
    </source>
</evidence>
<evidence type="ECO:0000313" key="2">
    <source>
        <dbReference type="EnsemblPlants" id="Kaladp1141s0005.1.v1.1.CDS.1"/>
    </source>
</evidence>
<dbReference type="Gramene" id="Kaladp1141s0005.1.v1.1">
    <property type="protein sequence ID" value="Kaladp1141s0005.1.v1.1.CDS.1"/>
    <property type="gene ID" value="Kaladp1141s0005.v1.1"/>
</dbReference>
<feature type="compositionally biased region" description="Basic and acidic residues" evidence="1">
    <location>
        <begin position="14"/>
        <end position="26"/>
    </location>
</feature>
<dbReference type="AlphaFoldDB" id="A0A7N0VMH8"/>
<dbReference type="OMA" id="DKCQRKN"/>
<keyword evidence="3" id="KW-1185">Reference proteome</keyword>
<dbReference type="Proteomes" id="UP000594263">
    <property type="component" value="Unplaced"/>
</dbReference>
<name>A0A7N0VMH8_KALFE</name>
<feature type="region of interest" description="Disordered" evidence="1">
    <location>
        <begin position="1"/>
        <end position="39"/>
    </location>
</feature>
<dbReference type="PANTHER" id="PTHR33386">
    <property type="entry name" value="OS02G0740600 PROTEIN"/>
    <property type="match status" value="1"/>
</dbReference>
<feature type="compositionally biased region" description="Polar residues" evidence="1">
    <location>
        <begin position="1"/>
        <end position="11"/>
    </location>
</feature>
<dbReference type="PANTHER" id="PTHR33386:SF5">
    <property type="entry name" value="OS02G0740600 PROTEIN"/>
    <property type="match status" value="1"/>
</dbReference>
<organism evidence="2 3">
    <name type="scientific">Kalanchoe fedtschenkoi</name>
    <name type="common">Lavender scallops</name>
    <name type="synonym">South American air plant</name>
    <dbReference type="NCBI Taxonomy" id="63787"/>
    <lineage>
        <taxon>Eukaryota</taxon>
        <taxon>Viridiplantae</taxon>
        <taxon>Streptophyta</taxon>
        <taxon>Embryophyta</taxon>
        <taxon>Tracheophyta</taxon>
        <taxon>Spermatophyta</taxon>
        <taxon>Magnoliopsida</taxon>
        <taxon>eudicotyledons</taxon>
        <taxon>Gunneridae</taxon>
        <taxon>Pentapetalae</taxon>
        <taxon>Saxifragales</taxon>
        <taxon>Crassulaceae</taxon>
        <taxon>Kalanchoe</taxon>
    </lineage>
</organism>
<proteinExistence type="predicted"/>
<evidence type="ECO:0000256" key="1">
    <source>
        <dbReference type="SAM" id="MobiDB-lite"/>
    </source>
</evidence>
<sequence length="80" mass="8847">MEVNNSYTSWADQWDTRSDYPGEPKHNSGGGGAEKYKKKVGEGLEKTKTVAATGFKKVKVGTSAGLHWIKDKYHKTTSKN</sequence>